<gene>
    <name evidence="1" type="ORF">CTZ28_39015</name>
</gene>
<dbReference type="Proteomes" id="UP000270471">
    <property type="component" value="Unassembled WGS sequence"/>
</dbReference>
<evidence type="ECO:0000313" key="2">
    <source>
        <dbReference type="Proteomes" id="UP000270471"/>
    </source>
</evidence>
<evidence type="ECO:0008006" key="3">
    <source>
        <dbReference type="Google" id="ProtNLM"/>
    </source>
</evidence>
<evidence type="ECO:0000313" key="1">
    <source>
        <dbReference type="EMBL" id="RMB80690.1"/>
    </source>
</evidence>
<dbReference type="EMBL" id="PENI01000039">
    <property type="protein sequence ID" value="RMB80690.1"/>
    <property type="molecule type" value="Genomic_DNA"/>
</dbReference>
<protein>
    <recommendedName>
        <fullName evidence="3">TIR domain-containing protein</fullName>
    </recommendedName>
</protein>
<reference evidence="1 2" key="1">
    <citation type="submission" date="2017-11" db="EMBL/GenBank/DDBJ databases">
        <title>Draft genome of actinobacteria isolated from guarana (Paullinia cupana (Mart.) Ducke.</title>
        <authorList>
            <person name="Siqueira K.A."/>
            <person name="Liotti R.G."/>
            <person name="Mendes T.A.O."/>
            <person name="Soares M.A."/>
        </authorList>
    </citation>
    <scope>NUCLEOTIDE SEQUENCE [LARGE SCALE GENOMIC DNA]</scope>
    <source>
        <strain evidence="1 2">193</strain>
    </source>
</reference>
<organism evidence="1 2">
    <name type="scientific">Streptomyces shenzhenensis</name>
    <dbReference type="NCBI Taxonomy" id="943815"/>
    <lineage>
        <taxon>Bacteria</taxon>
        <taxon>Bacillati</taxon>
        <taxon>Actinomycetota</taxon>
        <taxon>Actinomycetes</taxon>
        <taxon>Kitasatosporales</taxon>
        <taxon>Streptomycetaceae</taxon>
        <taxon>Streptomyces</taxon>
    </lineage>
</organism>
<proteinExistence type="predicted"/>
<keyword evidence="2" id="KW-1185">Reference proteome</keyword>
<dbReference type="AlphaFoldDB" id="A0A3M0HXB0"/>
<accession>A0A3M0HXB0</accession>
<dbReference type="RefSeq" id="WP_121894545.1">
    <property type="nucleotide sequence ID" value="NZ_PENI01000039.1"/>
</dbReference>
<name>A0A3M0HXB0_9ACTN</name>
<dbReference type="OrthoDB" id="8479400at2"/>
<sequence length="164" mass="18246">MTHSDTGPVRVFLGAPSILTPGQQTTLERWVGWLERQPFQVVRLGRDGHGDDPWHTLSRLLTQVDGIVLLGFRQLHAPDAVWRPDTGEESRSARWWTSPWLQLEAGMAVALSLPVLVAPEDDVAEGVFQPETWNGQVRGTRLSTPGTGTGDWCDAVRAHREHRA</sequence>
<comment type="caution">
    <text evidence="1">The sequence shown here is derived from an EMBL/GenBank/DDBJ whole genome shotgun (WGS) entry which is preliminary data.</text>
</comment>